<dbReference type="SMART" id="SM00882">
    <property type="entry name" value="CoA_trans"/>
    <property type="match status" value="2"/>
</dbReference>
<dbReference type="NCBIfam" id="TIGR02429">
    <property type="entry name" value="pcaI_scoA_fam"/>
    <property type="match status" value="1"/>
</dbReference>
<dbReference type="InterPro" id="IPR037171">
    <property type="entry name" value="NagB/RpiA_transferase-like"/>
</dbReference>
<comment type="function">
    <text evidence="3">Key enzyme for ketone body catabolism. Transfers the CoA moiety from succinate to acetoacetate. Formation of the enzyme-CoA intermediate proceeds via an unstable anhydride species formed between the carboxylate groups of the enzyme and substrate.</text>
</comment>
<organism evidence="5 6">
    <name type="scientific">Stentor coeruleus</name>
    <dbReference type="NCBI Taxonomy" id="5963"/>
    <lineage>
        <taxon>Eukaryota</taxon>
        <taxon>Sar</taxon>
        <taxon>Alveolata</taxon>
        <taxon>Ciliophora</taxon>
        <taxon>Postciliodesmatophora</taxon>
        <taxon>Heterotrichea</taxon>
        <taxon>Heterotrichida</taxon>
        <taxon>Stentoridae</taxon>
        <taxon>Stentor</taxon>
    </lineage>
</organism>
<protein>
    <recommendedName>
        <fullName evidence="3">Succinyl-CoA:3-ketoacid-coenzyme A transferase</fullName>
        <ecNumber evidence="3">2.8.3.5</ecNumber>
    </recommendedName>
</protein>
<evidence type="ECO:0000256" key="4">
    <source>
        <dbReference type="PIRSR" id="PIRSR000858-1"/>
    </source>
</evidence>
<dbReference type="Gene3D" id="3.40.1080.10">
    <property type="entry name" value="Glutaconate Coenzyme A-transferase"/>
    <property type="match status" value="2"/>
</dbReference>
<dbReference type="PIRSF" id="PIRSF000858">
    <property type="entry name" value="SCOT-t"/>
    <property type="match status" value="1"/>
</dbReference>
<evidence type="ECO:0000256" key="2">
    <source>
        <dbReference type="ARBA" id="ARBA00022679"/>
    </source>
</evidence>
<keyword evidence="6" id="KW-1185">Reference proteome</keyword>
<dbReference type="InterPro" id="IPR012791">
    <property type="entry name" value="3-oxoacid_CoA-transf_B"/>
</dbReference>
<evidence type="ECO:0000313" key="5">
    <source>
        <dbReference type="EMBL" id="OMJ79679.1"/>
    </source>
</evidence>
<dbReference type="InterPro" id="IPR004165">
    <property type="entry name" value="CoA_trans_fam_I"/>
</dbReference>
<evidence type="ECO:0000256" key="1">
    <source>
        <dbReference type="ARBA" id="ARBA00007154"/>
    </source>
</evidence>
<name>A0A1R2BS78_9CILI</name>
<dbReference type="GO" id="GO:0046952">
    <property type="term" value="P:ketone body catabolic process"/>
    <property type="evidence" value="ECO:0007669"/>
    <property type="project" value="InterPro"/>
</dbReference>
<dbReference type="UniPathway" id="UPA00929">
    <property type="reaction ID" value="UER00894"/>
</dbReference>
<comment type="caution">
    <text evidence="5">The sequence shown here is derived from an EMBL/GenBank/DDBJ whole genome shotgun (WGS) entry which is preliminary data.</text>
</comment>
<comment type="similarity">
    <text evidence="1 3">Belongs to the 3-oxoacid CoA-transferase family.</text>
</comment>
<gene>
    <name evidence="5" type="ORF">SteCoe_20243</name>
</gene>
<dbReference type="EMBL" id="MPUH01000459">
    <property type="protein sequence ID" value="OMJ79679.1"/>
    <property type="molecule type" value="Genomic_DNA"/>
</dbReference>
<dbReference type="FunFam" id="3.40.1080.10:FF:000001">
    <property type="entry name" value="Succinyl-coa:3-ketoacid-coenzyme a transferase subunit b"/>
    <property type="match status" value="1"/>
</dbReference>
<accession>A0A1R2BS78</accession>
<evidence type="ECO:0000313" key="6">
    <source>
        <dbReference type="Proteomes" id="UP000187209"/>
    </source>
</evidence>
<dbReference type="PANTHER" id="PTHR13707">
    <property type="entry name" value="KETOACID-COENZYME A TRANSFERASE"/>
    <property type="match status" value="1"/>
</dbReference>
<reference evidence="5 6" key="1">
    <citation type="submission" date="2016-11" db="EMBL/GenBank/DDBJ databases">
        <title>The macronuclear genome of Stentor coeruleus: a giant cell with tiny introns.</title>
        <authorList>
            <person name="Slabodnick M."/>
            <person name="Ruby J.G."/>
            <person name="Reiff S.B."/>
            <person name="Swart E.C."/>
            <person name="Gosai S."/>
            <person name="Prabakaran S."/>
            <person name="Witkowska E."/>
            <person name="Larue G.E."/>
            <person name="Fisher S."/>
            <person name="Freeman R.M."/>
            <person name="Gunawardena J."/>
            <person name="Chu W."/>
            <person name="Stover N.A."/>
            <person name="Gregory B.D."/>
            <person name="Nowacki M."/>
            <person name="Derisi J."/>
            <person name="Roy S.W."/>
            <person name="Marshall W.F."/>
            <person name="Sood P."/>
        </authorList>
    </citation>
    <scope>NUCLEOTIDE SEQUENCE [LARGE SCALE GENOMIC DNA]</scope>
    <source>
        <strain evidence="5">WM001</strain>
    </source>
</reference>
<comment type="pathway">
    <text evidence="3">Ketone metabolism; succinyl-CoA degradation; acetoacetyl-CoA from succinyl-CoA: step 1/1.</text>
</comment>
<dbReference type="InterPro" id="IPR014388">
    <property type="entry name" value="3-oxoacid_CoA-transferase"/>
</dbReference>
<dbReference type="NCBIfam" id="TIGR02428">
    <property type="entry name" value="pcaJ_scoB_fam"/>
    <property type="match status" value="1"/>
</dbReference>
<feature type="active site" description="5-glutamyl coenzyme A thioester intermediate" evidence="4">
    <location>
        <position position="317"/>
    </location>
</feature>
<dbReference type="SUPFAM" id="SSF100950">
    <property type="entry name" value="NagB/RpiA/CoA transferase-like"/>
    <property type="match status" value="2"/>
</dbReference>
<dbReference type="EC" id="2.8.3.5" evidence="3"/>
<dbReference type="InterPro" id="IPR012792">
    <property type="entry name" value="3-oxoacid_CoA-transf_A"/>
</dbReference>
<dbReference type="GO" id="GO:0008260">
    <property type="term" value="F:succinyl-CoA:3-oxo-acid CoA-transferase activity"/>
    <property type="evidence" value="ECO:0007669"/>
    <property type="project" value="UniProtKB-EC"/>
</dbReference>
<comment type="catalytic activity">
    <reaction evidence="3">
        <text>a 3-oxo acid + succinyl-CoA = a 3-oxoacyl-CoA + succinate</text>
        <dbReference type="Rhea" id="RHEA:24564"/>
        <dbReference type="ChEBI" id="CHEBI:30031"/>
        <dbReference type="ChEBI" id="CHEBI:35973"/>
        <dbReference type="ChEBI" id="CHEBI:57292"/>
        <dbReference type="ChEBI" id="CHEBI:90726"/>
        <dbReference type="EC" id="2.8.3.5"/>
    </reaction>
</comment>
<evidence type="ECO:0000256" key="3">
    <source>
        <dbReference type="PIRNR" id="PIRNR000858"/>
    </source>
</evidence>
<sequence>MWSRLLRRSFSSKVYKSSKEAVADIFSGASLAVGGFGNCGVPENLIDAAADLNLKGLTLVTNNCGVEGYGLNIMLARKQVKRVVASYVGENENFEKQYLNGELELEITPQGTLAEKMRAGGAGIPAFFTATGYGTVVSEGQFPIKYKLGGKEPEILSHKKETRNIDGRDYVLENSIRTDFALVKAWKGDTLGNLVYKGSAQNFNPLAAMAGKITIAEVEHLVEPGELDPATIHTPSVYVQRIIKGEKYTKPIERLTLSTGEAVQVPGKGETKAMREAIIKRASKELKSGMYVNLGIGMPTLVPNFLPKDMEIYLQSENGIMGMGPYPKPGMQDPDLINAGKETVTMNKGAALFNSSDSFAMIRGGNLQLSILGALQVSKDGDLANWIIPGKMVKGMGGAMDLVSSPTKCVVTMEHTAKNAHKLLNKCTLPLTGRKVVALLITEMGVFDFKREGGITLVEIGKGLTVDQVKAATECSFLVASDLRQMNID</sequence>
<dbReference type="Proteomes" id="UP000187209">
    <property type="component" value="Unassembled WGS sequence"/>
</dbReference>
<dbReference type="Pfam" id="PF01144">
    <property type="entry name" value="CoA_trans"/>
    <property type="match status" value="2"/>
</dbReference>
<keyword evidence="3" id="KW-0496">Mitochondrion</keyword>
<keyword evidence="2 3" id="KW-0808">Transferase</keyword>
<dbReference type="OrthoDB" id="1933379at2759"/>
<proteinExistence type="inferred from homology"/>
<dbReference type="PANTHER" id="PTHR13707:SF60">
    <property type="entry name" value="ACETATE COA-TRANSFERASE SUBUNIT ALPHA"/>
    <property type="match status" value="1"/>
</dbReference>
<dbReference type="AlphaFoldDB" id="A0A1R2BS78"/>